<accession>A0A1G9UV94</accession>
<proteinExistence type="predicted"/>
<evidence type="ECO:0000256" key="2">
    <source>
        <dbReference type="ARBA" id="ARBA00023125"/>
    </source>
</evidence>
<dbReference type="Pfam" id="PF17754">
    <property type="entry name" value="TetR_C_14"/>
    <property type="match status" value="1"/>
</dbReference>
<feature type="DNA-binding region" description="H-T-H motif" evidence="4">
    <location>
        <begin position="32"/>
        <end position="51"/>
    </location>
</feature>
<keyword evidence="7" id="KW-1185">Reference proteome</keyword>
<dbReference type="PRINTS" id="PR00455">
    <property type="entry name" value="HTHTETR"/>
</dbReference>
<evidence type="ECO:0000313" key="6">
    <source>
        <dbReference type="EMBL" id="SDM63828.1"/>
    </source>
</evidence>
<dbReference type="EMBL" id="LT629701">
    <property type="protein sequence ID" value="SDM63828.1"/>
    <property type="molecule type" value="Genomic_DNA"/>
</dbReference>
<keyword evidence="1" id="KW-0805">Transcription regulation</keyword>
<evidence type="ECO:0000256" key="4">
    <source>
        <dbReference type="PROSITE-ProRule" id="PRU00335"/>
    </source>
</evidence>
<evidence type="ECO:0000256" key="1">
    <source>
        <dbReference type="ARBA" id="ARBA00023015"/>
    </source>
</evidence>
<name>A0A1G9UV94_ALLAB</name>
<reference evidence="6 7" key="1">
    <citation type="submission" date="2016-10" db="EMBL/GenBank/DDBJ databases">
        <authorList>
            <person name="de Groot N.N."/>
        </authorList>
    </citation>
    <scope>NUCLEOTIDE SEQUENCE [LARGE SCALE GENOMIC DNA]</scope>
    <source>
        <strain evidence="6 7">DSM 44149</strain>
    </source>
</reference>
<evidence type="ECO:0000313" key="7">
    <source>
        <dbReference type="Proteomes" id="UP000183376"/>
    </source>
</evidence>
<organism evidence="6 7">
    <name type="scientific">Allokutzneria albata</name>
    <name type="common">Kibdelosporangium albatum</name>
    <dbReference type="NCBI Taxonomy" id="211114"/>
    <lineage>
        <taxon>Bacteria</taxon>
        <taxon>Bacillati</taxon>
        <taxon>Actinomycetota</taxon>
        <taxon>Actinomycetes</taxon>
        <taxon>Pseudonocardiales</taxon>
        <taxon>Pseudonocardiaceae</taxon>
        <taxon>Allokutzneria</taxon>
    </lineage>
</organism>
<evidence type="ECO:0000259" key="5">
    <source>
        <dbReference type="PROSITE" id="PS50977"/>
    </source>
</evidence>
<dbReference type="eggNOG" id="COG1309">
    <property type="taxonomic scope" value="Bacteria"/>
</dbReference>
<dbReference type="GO" id="GO:0003700">
    <property type="term" value="F:DNA-binding transcription factor activity"/>
    <property type="evidence" value="ECO:0007669"/>
    <property type="project" value="TreeGrafter"/>
</dbReference>
<dbReference type="PANTHER" id="PTHR30055">
    <property type="entry name" value="HTH-TYPE TRANSCRIPTIONAL REGULATOR RUTR"/>
    <property type="match status" value="1"/>
</dbReference>
<protein>
    <submittedName>
        <fullName evidence="6">DNA-binding transcriptional regulator, AcrR family</fullName>
    </submittedName>
</protein>
<evidence type="ECO:0000256" key="3">
    <source>
        <dbReference type="ARBA" id="ARBA00023163"/>
    </source>
</evidence>
<dbReference type="PROSITE" id="PS50977">
    <property type="entry name" value="HTH_TETR_2"/>
    <property type="match status" value="1"/>
</dbReference>
<dbReference type="STRING" id="211114.SAMN04489726_2649"/>
<dbReference type="InterPro" id="IPR001647">
    <property type="entry name" value="HTH_TetR"/>
</dbReference>
<dbReference type="AlphaFoldDB" id="A0A1G9UV94"/>
<dbReference type="RefSeq" id="WP_030431756.1">
    <property type="nucleotide sequence ID" value="NZ_JOEF01000021.1"/>
</dbReference>
<dbReference type="OrthoDB" id="3296001at2"/>
<dbReference type="InterPro" id="IPR041347">
    <property type="entry name" value="MftR_C"/>
</dbReference>
<sequence>MGLRETKMERTRQLIADTAFELFTAQGFAATTMEQIAAAAEVGPRTLYRYYATKEALLLTFVEQRLDEALDVLRAQPADMPVPQALYKLLDYVLRTVAESGDRIIAVYELAWRTPSARARLSDNTSRWREELAAEIARRMGGRSAELAATLASANTMTVIEVSVRTWVESGGRSNMRRITHRALDLLRGSGVPVATP</sequence>
<dbReference type="InterPro" id="IPR050109">
    <property type="entry name" value="HTH-type_TetR-like_transc_reg"/>
</dbReference>
<dbReference type="GO" id="GO:0000976">
    <property type="term" value="F:transcription cis-regulatory region binding"/>
    <property type="evidence" value="ECO:0007669"/>
    <property type="project" value="TreeGrafter"/>
</dbReference>
<keyword evidence="2 4" id="KW-0238">DNA-binding</keyword>
<keyword evidence="3" id="KW-0804">Transcription</keyword>
<gene>
    <name evidence="6" type="ORF">SAMN04489726_2649</name>
</gene>
<dbReference type="Pfam" id="PF00440">
    <property type="entry name" value="TetR_N"/>
    <property type="match status" value="1"/>
</dbReference>
<dbReference type="Gene3D" id="1.10.357.10">
    <property type="entry name" value="Tetracycline Repressor, domain 2"/>
    <property type="match status" value="1"/>
</dbReference>
<feature type="domain" description="HTH tetR-type" evidence="5">
    <location>
        <begin position="9"/>
        <end position="69"/>
    </location>
</feature>
<dbReference type="SUPFAM" id="SSF46689">
    <property type="entry name" value="Homeodomain-like"/>
    <property type="match status" value="1"/>
</dbReference>
<dbReference type="Proteomes" id="UP000183376">
    <property type="component" value="Chromosome I"/>
</dbReference>
<dbReference type="InterPro" id="IPR009057">
    <property type="entry name" value="Homeodomain-like_sf"/>
</dbReference>
<dbReference type="PANTHER" id="PTHR30055:SF238">
    <property type="entry name" value="MYCOFACTOCIN BIOSYNTHESIS TRANSCRIPTIONAL REGULATOR MFTR-RELATED"/>
    <property type="match status" value="1"/>
</dbReference>